<gene>
    <name evidence="3" type="ORF">L1F29_24825</name>
</gene>
<feature type="region of interest" description="Disordered" evidence="1">
    <location>
        <begin position="1"/>
        <end position="24"/>
    </location>
</feature>
<dbReference type="Gene3D" id="3.90.1200.10">
    <property type="match status" value="1"/>
</dbReference>
<organism evidence="3 4">
    <name type="scientific">Paenibacillus spongiae</name>
    <dbReference type="NCBI Taxonomy" id="2909671"/>
    <lineage>
        <taxon>Bacteria</taxon>
        <taxon>Bacillati</taxon>
        <taxon>Bacillota</taxon>
        <taxon>Bacilli</taxon>
        <taxon>Bacillales</taxon>
        <taxon>Paenibacillaceae</taxon>
        <taxon>Paenibacillus</taxon>
    </lineage>
</organism>
<dbReference type="InterPro" id="IPR011009">
    <property type="entry name" value="Kinase-like_dom_sf"/>
</dbReference>
<keyword evidence="4" id="KW-1185">Reference proteome</keyword>
<protein>
    <submittedName>
        <fullName evidence="3">Phosphotransferase</fullName>
    </submittedName>
</protein>
<evidence type="ECO:0000313" key="3">
    <source>
        <dbReference type="EMBL" id="UVI28646.1"/>
    </source>
</evidence>
<dbReference type="Pfam" id="PF01636">
    <property type="entry name" value="APH"/>
    <property type="match status" value="1"/>
</dbReference>
<dbReference type="RefSeq" id="WP_258384734.1">
    <property type="nucleotide sequence ID" value="NZ_CP091430.1"/>
</dbReference>
<evidence type="ECO:0000259" key="2">
    <source>
        <dbReference type="Pfam" id="PF01636"/>
    </source>
</evidence>
<reference evidence="3" key="1">
    <citation type="submission" date="2022-01" db="EMBL/GenBank/DDBJ databases">
        <title>Paenibacillus spongiae sp. nov., isolated from marine sponge.</title>
        <authorList>
            <person name="Li Z."/>
            <person name="Zhang M."/>
        </authorList>
    </citation>
    <scope>NUCLEOTIDE SEQUENCE</scope>
    <source>
        <strain evidence="3">PHS-Z3</strain>
    </source>
</reference>
<name>A0ABY5S421_9BACL</name>
<sequence length="395" mass="45821">MANAYDPGGYKQGRADGFNKGKQDGYKKGIEDAQAASNNPPLNEISLKWREFQWADKFAAQFGDSVTLNDQSMECLKETVKSTIWKLEIKVKQQSSPIILKMFKAPVEDQDLIELNMYRKASGILADVMPTIYLIQEGMSGDDVWVFMEYVPQLKGQVIFTPDHFDRIIPSLAKLHAQTYNDGFYKHWDLFADWLPRYDSEKTSLERQKTHKETLAYLDIAMERPEIEQRLESSYDLLRGILKKKGPIYFPELIQAGKSIIHNDLQTPNMGCGNVGEADWTIKFIDWEGARFAPCWFDMFNLMGVFFAYRKDWRSDEESVIHRCSHLYAAEMLKYGIRFDGDPVRLYKMAYLQRVLERSLYLQLHWAVEGQKPAFLLDGYLEKIKVWGKELGLHS</sequence>
<evidence type="ECO:0000313" key="4">
    <source>
        <dbReference type="Proteomes" id="UP001057877"/>
    </source>
</evidence>
<feature type="compositionally biased region" description="Basic and acidic residues" evidence="1">
    <location>
        <begin position="13"/>
        <end position="24"/>
    </location>
</feature>
<dbReference type="SUPFAM" id="SSF56112">
    <property type="entry name" value="Protein kinase-like (PK-like)"/>
    <property type="match status" value="1"/>
</dbReference>
<dbReference type="Proteomes" id="UP001057877">
    <property type="component" value="Chromosome"/>
</dbReference>
<proteinExistence type="predicted"/>
<feature type="domain" description="Aminoglycoside phosphotransferase" evidence="2">
    <location>
        <begin position="99"/>
        <end position="306"/>
    </location>
</feature>
<accession>A0ABY5S421</accession>
<dbReference type="InterPro" id="IPR002575">
    <property type="entry name" value="Aminoglycoside_PTrfase"/>
</dbReference>
<dbReference type="EMBL" id="CP091430">
    <property type="protein sequence ID" value="UVI28646.1"/>
    <property type="molecule type" value="Genomic_DNA"/>
</dbReference>
<evidence type="ECO:0000256" key="1">
    <source>
        <dbReference type="SAM" id="MobiDB-lite"/>
    </source>
</evidence>